<reference evidence="3" key="1">
    <citation type="submission" date="2023-09" db="EMBL/GenBank/DDBJ databases">
        <authorList>
            <person name="Zhang C."/>
        </authorList>
    </citation>
    <scope>NUCLEOTIDE SEQUENCE [LARGE SCALE GENOMIC DNA]</scope>
    <source>
        <strain evidence="3">SQ149</strain>
    </source>
</reference>
<dbReference type="InterPro" id="IPR018523">
    <property type="entry name" value="Isocitrate_lyase_ph_CS"/>
</dbReference>
<dbReference type="SUPFAM" id="SSF51621">
    <property type="entry name" value="Phosphoenolpyruvate/pyruvate domain"/>
    <property type="match status" value="1"/>
</dbReference>
<keyword evidence="2" id="KW-0456">Lyase</keyword>
<dbReference type="InterPro" id="IPR040442">
    <property type="entry name" value="Pyrv_kinase-like_dom_sf"/>
</dbReference>
<evidence type="ECO:0000313" key="3">
    <source>
        <dbReference type="Proteomes" id="UP001258994"/>
    </source>
</evidence>
<accession>A0ABY9TUP0</accession>
<dbReference type="Gene3D" id="3.20.20.60">
    <property type="entry name" value="Phosphoenolpyruvate-binding domains"/>
    <property type="match status" value="1"/>
</dbReference>
<dbReference type="InterPro" id="IPR015813">
    <property type="entry name" value="Pyrv/PenolPyrv_kinase-like_dom"/>
</dbReference>
<dbReference type="InterPro" id="IPR039556">
    <property type="entry name" value="ICL/PEPM"/>
</dbReference>
<sequence length="288" mass="31332">MTPQQQLKQLLARAGVIKAPGVFDGLSARLVQSQGFELAFVSGAGIAFSRFGVADIGLVSMSEVAATISAIREYNDIPLAVDIDTGFGNAVNTQRTVKVLEQAGATAMQMEDQLMPKRCGHMKGKQVVPAAEMVGKIHAFVDARTNDNTLLIARTDALGVNGFDDAMERARRYVDAGADLLFIEAPKTVEQMQIIGKEFGDKIPLVHNLVEGGNSPITNSDDMAALNYKIALFPVALLHSFIPKAQDILKHIEKTGNTNTYEQPLWNLNQTNALLKAQDYLDKAEKYK</sequence>
<dbReference type="CDD" id="cd00377">
    <property type="entry name" value="ICL_PEPM"/>
    <property type="match status" value="1"/>
</dbReference>
<dbReference type="EMBL" id="CP134145">
    <property type="protein sequence ID" value="WNC72186.1"/>
    <property type="molecule type" value="Genomic_DNA"/>
</dbReference>
<dbReference type="PANTHER" id="PTHR42905:SF5">
    <property type="entry name" value="CARBOXYVINYL-CARBOXYPHOSPHONATE PHOSPHORYLMUTASE, CHLOROPLASTIC"/>
    <property type="match status" value="1"/>
</dbReference>
<protein>
    <submittedName>
        <fullName evidence="2">Isocitrate lyase/PEP mutase family protein</fullName>
    </submittedName>
</protein>
<gene>
    <name evidence="2" type="ORF">RGQ13_19000</name>
</gene>
<keyword evidence="1" id="KW-0479">Metal-binding</keyword>
<organism evidence="2 3">
    <name type="scientific">Thalassotalea psychrophila</name>
    <dbReference type="NCBI Taxonomy" id="3065647"/>
    <lineage>
        <taxon>Bacteria</taxon>
        <taxon>Pseudomonadati</taxon>
        <taxon>Pseudomonadota</taxon>
        <taxon>Gammaproteobacteria</taxon>
        <taxon>Alteromonadales</taxon>
        <taxon>Colwelliaceae</taxon>
        <taxon>Thalassotalea</taxon>
    </lineage>
</organism>
<dbReference type="Pfam" id="PF13714">
    <property type="entry name" value="PEP_mutase"/>
    <property type="match status" value="1"/>
</dbReference>
<dbReference type="Proteomes" id="UP001258994">
    <property type="component" value="Chromosome"/>
</dbReference>
<dbReference type="GO" id="GO:0016829">
    <property type="term" value="F:lyase activity"/>
    <property type="evidence" value="ECO:0007669"/>
    <property type="project" value="UniProtKB-KW"/>
</dbReference>
<dbReference type="PROSITE" id="PS00161">
    <property type="entry name" value="ISOCITRATE_LYASE"/>
    <property type="match status" value="1"/>
</dbReference>
<dbReference type="RefSeq" id="WP_348391305.1">
    <property type="nucleotide sequence ID" value="NZ_CP134145.1"/>
</dbReference>
<dbReference type="PANTHER" id="PTHR42905">
    <property type="entry name" value="PHOSPHOENOLPYRUVATE CARBOXYLASE"/>
    <property type="match status" value="1"/>
</dbReference>
<name>A0ABY9TUP0_9GAMM</name>
<evidence type="ECO:0000313" key="2">
    <source>
        <dbReference type="EMBL" id="WNC72186.1"/>
    </source>
</evidence>
<keyword evidence="3" id="KW-1185">Reference proteome</keyword>
<proteinExistence type="predicted"/>
<evidence type="ECO:0000256" key="1">
    <source>
        <dbReference type="ARBA" id="ARBA00022723"/>
    </source>
</evidence>